<dbReference type="AlphaFoldDB" id="A0A2C6MDD7"/>
<gene>
    <name evidence="1" type="ORF">P378_16730</name>
</gene>
<name>A0A2C6MDD7_9FIRM</name>
<comment type="caution">
    <text evidence="1">The sequence shown here is derived from an EMBL/GenBank/DDBJ whole genome shotgun (WGS) entry which is preliminary data.</text>
</comment>
<evidence type="ECO:0000313" key="1">
    <source>
        <dbReference type="EMBL" id="PHJ37343.1"/>
    </source>
</evidence>
<dbReference type="Proteomes" id="UP000222564">
    <property type="component" value="Unassembled WGS sequence"/>
</dbReference>
<keyword evidence="2" id="KW-1185">Reference proteome</keyword>
<reference evidence="1 2" key="1">
    <citation type="submission" date="2013-09" db="EMBL/GenBank/DDBJ databases">
        <title>Biodegradation of hydrocarbons in the deep terrestrial subsurface : characterization of a microbial consortium composed of two Desulfotomaculum species originating from a deep geological formation.</title>
        <authorList>
            <person name="Aullo T."/>
            <person name="Berlendis S."/>
            <person name="Lascourreges J.-F."/>
            <person name="Dessort D."/>
            <person name="Saint-Laurent S."/>
            <person name="Schraauwers B."/>
            <person name="Mas J."/>
            <person name="Magot M."/>
            <person name="Ranchou-Peyruse A."/>
        </authorList>
    </citation>
    <scope>NUCLEOTIDE SEQUENCE [LARGE SCALE GENOMIC DNA]</scope>
    <source>
        <strain evidence="1 2">Bs107</strain>
    </source>
</reference>
<protein>
    <submittedName>
        <fullName evidence="1">Uncharacterized protein</fullName>
    </submittedName>
</protein>
<proteinExistence type="predicted"/>
<evidence type="ECO:0000313" key="2">
    <source>
        <dbReference type="Proteomes" id="UP000222564"/>
    </source>
</evidence>
<dbReference type="EMBL" id="AWQQ01000095">
    <property type="protein sequence ID" value="PHJ37343.1"/>
    <property type="molecule type" value="Genomic_DNA"/>
</dbReference>
<accession>A0A2C6MDD7</accession>
<sequence>MVNFLASSYNERIGILDIITNGTIVPDERTLKSLSRSNKVGIIVDNYGPALSKSVQQITDALNTFGIKHIVRKYYGEDAYYNGWIDMSDLSKRHRTEDENKSVYKRCIFSEKFQRFLIVDGKMYICAVCKRCESLNLVNAHIDRIDLFDDLLSKEQKKNK</sequence>
<organism evidence="1 2">
    <name type="scientific">Desulforamulus profundi</name>
    <dbReference type="NCBI Taxonomy" id="1383067"/>
    <lineage>
        <taxon>Bacteria</taxon>
        <taxon>Bacillati</taxon>
        <taxon>Bacillota</taxon>
        <taxon>Clostridia</taxon>
        <taxon>Eubacteriales</taxon>
        <taxon>Peptococcaceae</taxon>
        <taxon>Desulforamulus</taxon>
    </lineage>
</organism>